<keyword evidence="1" id="KW-0472">Membrane</keyword>
<dbReference type="OrthoDB" id="98272at2157"/>
<evidence type="ECO:0000313" key="2">
    <source>
        <dbReference type="EMBL" id="ASJ02886.1"/>
    </source>
</evidence>
<proteinExistence type="predicted"/>
<keyword evidence="3" id="KW-1185">Reference proteome</keyword>
<keyword evidence="1" id="KW-0812">Transmembrane</keyword>
<gene>
    <name evidence="2" type="ORF">A3L09_06245</name>
</gene>
<evidence type="ECO:0000313" key="3">
    <source>
        <dbReference type="Proteomes" id="UP000250179"/>
    </source>
</evidence>
<dbReference type="Proteomes" id="UP000250179">
    <property type="component" value="Chromosome"/>
</dbReference>
<organism evidence="2 3">
    <name type="scientific">Thermococcus profundus</name>
    <dbReference type="NCBI Taxonomy" id="49899"/>
    <lineage>
        <taxon>Archaea</taxon>
        <taxon>Methanobacteriati</taxon>
        <taxon>Methanobacteriota</taxon>
        <taxon>Thermococci</taxon>
        <taxon>Thermococcales</taxon>
        <taxon>Thermococcaceae</taxon>
        <taxon>Thermococcus</taxon>
    </lineage>
</organism>
<dbReference type="GeneID" id="33319997"/>
<feature type="transmembrane region" description="Helical" evidence="1">
    <location>
        <begin position="39"/>
        <end position="59"/>
    </location>
</feature>
<keyword evidence="1" id="KW-1133">Transmembrane helix</keyword>
<sequence length="202" mass="22148">MVVLYSFFMGLGGLLTLSAIFLTWNLSQRVELGRLGKRRISWCILLGGLLTAIGFFGMMENVESNIVAFLVILGPALIAYALSESGLVKATSALLIQSFLLLPLVLLRKDLIMDVVELGSTLSQLLLINAVVGYVRTPPEYRSLAGLSAWGVLISVWFISFDAVKLAGSVIYLISVALWLYTLLRLHTVSIERFHNSAQEGL</sequence>
<name>A0A2Z2MAS0_THEPR</name>
<accession>A0A2Z2MAS0</accession>
<evidence type="ECO:0000256" key="1">
    <source>
        <dbReference type="SAM" id="Phobius"/>
    </source>
</evidence>
<feature type="transmembrane region" description="Helical" evidence="1">
    <location>
        <begin position="6"/>
        <end position="27"/>
    </location>
</feature>
<feature type="transmembrane region" description="Helical" evidence="1">
    <location>
        <begin position="65"/>
        <end position="82"/>
    </location>
</feature>
<protein>
    <submittedName>
        <fullName evidence="2">Uncharacterized protein</fullName>
    </submittedName>
</protein>
<dbReference type="AlphaFoldDB" id="A0A2Z2MAS0"/>
<dbReference type="KEGG" id="tprf:A3L09_06245"/>
<feature type="transmembrane region" description="Helical" evidence="1">
    <location>
        <begin position="143"/>
        <end position="160"/>
    </location>
</feature>
<reference evidence="2 3" key="1">
    <citation type="submission" date="2016-03" db="EMBL/GenBank/DDBJ databases">
        <title>Complete genome sequence of Thermococcus profundus strain DT5432.</title>
        <authorList>
            <person name="Oger P.M."/>
        </authorList>
    </citation>
    <scope>NUCLEOTIDE SEQUENCE [LARGE SCALE GENOMIC DNA]</scope>
    <source>
        <strain evidence="2 3">DT 5432</strain>
    </source>
</reference>
<dbReference type="RefSeq" id="WP_088858141.1">
    <property type="nucleotide sequence ID" value="NZ_CP014862.1"/>
</dbReference>
<dbReference type="EMBL" id="CP014862">
    <property type="protein sequence ID" value="ASJ02886.1"/>
    <property type="molecule type" value="Genomic_DNA"/>
</dbReference>
<feature type="transmembrane region" description="Helical" evidence="1">
    <location>
        <begin position="166"/>
        <end position="184"/>
    </location>
</feature>